<dbReference type="InterPro" id="IPR007219">
    <property type="entry name" value="XnlR_reg_dom"/>
</dbReference>
<evidence type="ECO:0000256" key="4">
    <source>
        <dbReference type="SAM" id="MobiDB-lite"/>
    </source>
</evidence>
<dbReference type="Proteomes" id="UP000235371">
    <property type="component" value="Unassembled WGS sequence"/>
</dbReference>
<dbReference type="Pfam" id="PF04082">
    <property type="entry name" value="Fungal_trans"/>
    <property type="match status" value="1"/>
</dbReference>
<dbReference type="Pfam" id="PF00172">
    <property type="entry name" value="Zn_clus"/>
    <property type="match status" value="1"/>
</dbReference>
<evidence type="ECO:0000256" key="2">
    <source>
        <dbReference type="ARBA" id="ARBA00022723"/>
    </source>
</evidence>
<keyword evidence="7" id="KW-1185">Reference proteome</keyword>
<dbReference type="SMART" id="SM00906">
    <property type="entry name" value="Fungal_trans"/>
    <property type="match status" value="1"/>
</dbReference>
<dbReference type="RefSeq" id="XP_024737333.1">
    <property type="nucleotide sequence ID" value="XM_024878084.1"/>
</dbReference>
<dbReference type="AlphaFoldDB" id="A0A2J6TBL7"/>
<feature type="region of interest" description="Disordered" evidence="4">
    <location>
        <begin position="88"/>
        <end position="123"/>
    </location>
</feature>
<protein>
    <submittedName>
        <fullName evidence="6">Putative C6 transcription factor</fullName>
    </submittedName>
</protein>
<reference evidence="6 7" key="1">
    <citation type="submission" date="2016-04" db="EMBL/GenBank/DDBJ databases">
        <title>A degradative enzymes factory behind the ericoid mycorrhizal symbiosis.</title>
        <authorList>
            <consortium name="DOE Joint Genome Institute"/>
            <person name="Martino E."/>
            <person name="Morin E."/>
            <person name="Grelet G."/>
            <person name="Kuo A."/>
            <person name="Kohler A."/>
            <person name="Daghino S."/>
            <person name="Barry K."/>
            <person name="Choi C."/>
            <person name="Cichocki N."/>
            <person name="Clum A."/>
            <person name="Copeland A."/>
            <person name="Hainaut M."/>
            <person name="Haridas S."/>
            <person name="Labutti K."/>
            <person name="Lindquist E."/>
            <person name="Lipzen A."/>
            <person name="Khouja H.-R."/>
            <person name="Murat C."/>
            <person name="Ohm R."/>
            <person name="Olson A."/>
            <person name="Spatafora J."/>
            <person name="Veneault-Fourrey C."/>
            <person name="Henrissat B."/>
            <person name="Grigoriev I."/>
            <person name="Martin F."/>
            <person name="Perotto S."/>
        </authorList>
    </citation>
    <scope>NUCLEOTIDE SEQUENCE [LARGE SCALE GENOMIC DNA]</scope>
    <source>
        <strain evidence="6 7">E</strain>
    </source>
</reference>
<dbReference type="GO" id="GO:0005634">
    <property type="term" value="C:nucleus"/>
    <property type="evidence" value="ECO:0007669"/>
    <property type="project" value="UniProtKB-SubCell"/>
</dbReference>
<dbReference type="Gene3D" id="4.10.240.10">
    <property type="entry name" value="Zn(2)-C6 fungal-type DNA-binding domain"/>
    <property type="match status" value="1"/>
</dbReference>
<dbReference type="InterPro" id="IPR001138">
    <property type="entry name" value="Zn2Cys6_DnaBD"/>
</dbReference>
<name>A0A2J6TBL7_9HELO</name>
<dbReference type="GeneID" id="36586161"/>
<evidence type="ECO:0000256" key="3">
    <source>
        <dbReference type="ARBA" id="ARBA00023242"/>
    </source>
</evidence>
<dbReference type="InterPro" id="IPR036864">
    <property type="entry name" value="Zn2-C6_fun-type_DNA-bd_sf"/>
</dbReference>
<dbReference type="InParanoid" id="A0A2J6TBL7"/>
<dbReference type="OrthoDB" id="2269373at2759"/>
<evidence type="ECO:0000313" key="7">
    <source>
        <dbReference type="Proteomes" id="UP000235371"/>
    </source>
</evidence>
<dbReference type="PANTHER" id="PTHR31001:SF45">
    <property type="entry name" value="ZN(II)2CYS6 TRANSCRIPTION FACTOR (EUROFUNG)"/>
    <property type="match status" value="1"/>
</dbReference>
<evidence type="ECO:0000256" key="1">
    <source>
        <dbReference type="ARBA" id="ARBA00004123"/>
    </source>
</evidence>
<organism evidence="6 7">
    <name type="scientific">Hyaloscypha bicolor E</name>
    <dbReference type="NCBI Taxonomy" id="1095630"/>
    <lineage>
        <taxon>Eukaryota</taxon>
        <taxon>Fungi</taxon>
        <taxon>Dikarya</taxon>
        <taxon>Ascomycota</taxon>
        <taxon>Pezizomycotina</taxon>
        <taxon>Leotiomycetes</taxon>
        <taxon>Helotiales</taxon>
        <taxon>Hyaloscyphaceae</taxon>
        <taxon>Hyaloscypha</taxon>
        <taxon>Hyaloscypha bicolor</taxon>
    </lineage>
</organism>
<evidence type="ECO:0000259" key="5">
    <source>
        <dbReference type="PROSITE" id="PS50048"/>
    </source>
</evidence>
<dbReference type="PANTHER" id="PTHR31001">
    <property type="entry name" value="UNCHARACTERIZED TRANSCRIPTIONAL REGULATORY PROTEIN"/>
    <property type="match status" value="1"/>
</dbReference>
<proteinExistence type="predicted"/>
<feature type="domain" description="Zn(2)-C6 fungal-type" evidence="5">
    <location>
        <begin position="20"/>
        <end position="48"/>
    </location>
</feature>
<dbReference type="CDD" id="cd00067">
    <property type="entry name" value="GAL4"/>
    <property type="match status" value="1"/>
</dbReference>
<comment type="subcellular location">
    <subcellularLocation>
        <location evidence="1">Nucleus</location>
    </subcellularLocation>
</comment>
<gene>
    <name evidence="6" type="ORF">K444DRAFT_588990</name>
</gene>
<dbReference type="CDD" id="cd12148">
    <property type="entry name" value="fungal_TF_MHR"/>
    <property type="match status" value="1"/>
</dbReference>
<accession>A0A2J6TBL7</accession>
<keyword evidence="3" id="KW-0539">Nucleus</keyword>
<keyword evidence="2" id="KW-0479">Metal-binding</keyword>
<dbReference type="GO" id="GO:0006351">
    <property type="term" value="P:DNA-templated transcription"/>
    <property type="evidence" value="ECO:0007669"/>
    <property type="project" value="InterPro"/>
</dbReference>
<dbReference type="GO" id="GO:0003677">
    <property type="term" value="F:DNA binding"/>
    <property type="evidence" value="ECO:0007669"/>
    <property type="project" value="InterPro"/>
</dbReference>
<dbReference type="EMBL" id="KZ613790">
    <property type="protein sequence ID" value="PMD60429.1"/>
    <property type="molecule type" value="Genomic_DNA"/>
</dbReference>
<dbReference type="PROSITE" id="PS50048">
    <property type="entry name" value="ZN2_CY6_FUNGAL_2"/>
    <property type="match status" value="1"/>
</dbReference>
<dbReference type="GO" id="GO:0008270">
    <property type="term" value="F:zinc ion binding"/>
    <property type="evidence" value="ECO:0007669"/>
    <property type="project" value="InterPro"/>
</dbReference>
<dbReference type="STRING" id="1095630.A0A2J6TBL7"/>
<evidence type="ECO:0000313" key="6">
    <source>
        <dbReference type="EMBL" id="PMD60429.1"/>
    </source>
</evidence>
<dbReference type="GO" id="GO:0000981">
    <property type="term" value="F:DNA-binding transcription factor activity, RNA polymerase II-specific"/>
    <property type="evidence" value="ECO:0007669"/>
    <property type="project" value="InterPro"/>
</dbReference>
<dbReference type="InterPro" id="IPR050613">
    <property type="entry name" value="Sec_Metabolite_Reg"/>
</dbReference>
<dbReference type="SUPFAM" id="SSF57701">
    <property type="entry name" value="Zn2/Cys6 DNA-binding domain"/>
    <property type="match status" value="1"/>
</dbReference>
<sequence length="708" mass="80091">MSPPVPSQFSQPSKPQRVLACVRCQHRKVKCDRCFPCSNCKASNAQCVPATLTPRGRRKRRFPERELLERLRKYEDLLRQNSINFEPLHKDAAGKMGSPNAHRENESDDEHPGALGADPPSPAITVKSERVYEAKNFLHALNSGYHDSDDSDCSHDDVREVVFRKSWVQLFGDNDYLLFGSPNANVDLSTLHPEPVQIFRLWQMYLENVDPLLKVTHAPSMQGHIIEAASSVSNINPNLEALMFSIYSMAILSLAVDDCQVIFGSSQEDLLTRFQFGCRQALLNCGFLRSVDRDCLTALYLYLVSVRPRTVPQSLSAMLGVAIRIAQRMGIHSESALARCPALEAELRRRLWWSLVLFDTRISEMAEHKISTLAPTWDCRIPLNVSDSDLRSEMKEPPSVQGKATDALFAVVRSELGDFVRHTMFHLDFTSPALKPIVPEVADLATLERLINERYLKFCDEENPLHFMTIWWTRSYLAKCRLLEHHSKYSSLFVPQTDAQRDALISIAILMLECDTKLRNSPLTKPFRWLVHLHFAAPAYLQIVQDLKMRPSCELAEQAWEAMSDNFEAVFVFVKEDDESPIFRIFTKMVLHAWEAREATFSEPLTPPRIVSSMRHRLAQIGQKTQIVQQPNGSMGTGPDHFPMSMDLVSNCMSYTIGEQGGYGGIVPGAYTDMPGLPPISVDVNPLDWAAMDWGFGGMYSEVWNAEL</sequence>
<dbReference type="SMART" id="SM00066">
    <property type="entry name" value="GAL4"/>
    <property type="match status" value="1"/>
</dbReference>